<proteinExistence type="inferred from homology"/>
<dbReference type="Proteomes" id="UP000250266">
    <property type="component" value="Unassembled WGS sequence"/>
</dbReference>
<evidence type="ECO:0000313" key="8">
    <source>
        <dbReference type="EMBL" id="OCK76516.1"/>
    </source>
</evidence>
<dbReference type="EMBL" id="KV745203">
    <property type="protein sequence ID" value="OCK76516.1"/>
    <property type="molecule type" value="Genomic_DNA"/>
</dbReference>
<feature type="repeat" description="PPR" evidence="5">
    <location>
        <begin position="449"/>
        <end position="483"/>
    </location>
</feature>
<organism evidence="8 9">
    <name type="scientific">Lepidopterella palustris CBS 459.81</name>
    <dbReference type="NCBI Taxonomy" id="1314670"/>
    <lineage>
        <taxon>Eukaryota</taxon>
        <taxon>Fungi</taxon>
        <taxon>Dikarya</taxon>
        <taxon>Ascomycota</taxon>
        <taxon>Pezizomycotina</taxon>
        <taxon>Dothideomycetes</taxon>
        <taxon>Pleosporomycetidae</taxon>
        <taxon>Mytilinidiales</taxon>
        <taxon>Argynnaceae</taxon>
        <taxon>Lepidopterella</taxon>
    </lineage>
</organism>
<gene>
    <name evidence="8" type="ORF">K432DRAFT_335548</name>
</gene>
<dbReference type="AlphaFoldDB" id="A0A8E2E351"/>
<sequence length="600" mass="68038">MPPAPIVWDNLFRCLCPSFNPNTVTRAIRLSSPRTIRTYHIPTCPVTCTSWPLHLRHSSTATAAIYEPPPPFQPAPSRPYKPLYEHDKRPYLDKNTSALYEQLRSYAASGEYQKVATLVQYLMKERGETPNLRLYSALLHSCVSAEHGSAAKVASFLREMKSEGIELDAETCHNVLEALAVHPDYLQRAEILEYMRERWFPLTNEGHNYIVAALLRDRNYELALEKIDTMALEGIHVHPWLYDKAIYMLLDIGEVEEAYQLAVSRLDLDMSPAVWNRLLDVASKSCHHEATKYVWKSRVESSYMIPSSGICFNVLNTAARNGDAELATDVFRVLGNRRTAFTHHHYEMLIEAYIAAEDLKSSLSVLIIMKEAGIKLEASSTLSIFQYLQRHKSRPMLAYHILQEIHDAGDKVPTVAMNCAIQACVAIKDLDGAIEMYKAIHTVCEEGPNTATFNLLFKSCHVSGRKELAMFLASEMIQLGCVPDAITYNRLILVCLTNREGALATNINDAVRYFEEMREQGWKARPGTYFALIRHLAKARDKRCFEVFDDMRQQGFEREGVDIQEWKEFLAKVDIKEASMASGDSDDIEAGPSSQDLERS</sequence>
<dbReference type="PANTHER" id="PTHR47447:SF17">
    <property type="entry name" value="OS12G0638900 PROTEIN"/>
    <property type="match status" value="1"/>
</dbReference>
<dbReference type="Gene3D" id="1.25.40.10">
    <property type="entry name" value="Tetratricopeptide repeat domain"/>
    <property type="match status" value="3"/>
</dbReference>
<evidence type="ECO:0000256" key="4">
    <source>
        <dbReference type="ARBA" id="ARBA00044511"/>
    </source>
</evidence>
<dbReference type="InterPro" id="IPR002885">
    <property type="entry name" value="PPR_rpt"/>
</dbReference>
<evidence type="ECO:0000256" key="2">
    <source>
        <dbReference type="ARBA" id="ARBA00022737"/>
    </source>
</evidence>
<dbReference type="InterPro" id="IPR057027">
    <property type="entry name" value="TPR_mt"/>
</dbReference>
<keyword evidence="2" id="KW-0677">Repeat</keyword>
<dbReference type="PROSITE" id="PS51375">
    <property type="entry name" value="PPR"/>
    <property type="match status" value="1"/>
</dbReference>
<dbReference type="OrthoDB" id="747253at2759"/>
<dbReference type="Pfam" id="PF13812">
    <property type="entry name" value="PPR_3"/>
    <property type="match status" value="2"/>
</dbReference>
<feature type="domain" description="Pentatricopeptide repeat-containing protein-mitochondrial" evidence="7">
    <location>
        <begin position="308"/>
        <end position="439"/>
    </location>
</feature>
<name>A0A8E2E351_9PEZI</name>
<reference evidence="8 9" key="1">
    <citation type="journal article" date="2016" name="Nat. Commun.">
        <title>Ectomycorrhizal ecology is imprinted in the genome of the dominant symbiotic fungus Cenococcum geophilum.</title>
        <authorList>
            <consortium name="DOE Joint Genome Institute"/>
            <person name="Peter M."/>
            <person name="Kohler A."/>
            <person name="Ohm R.A."/>
            <person name="Kuo A."/>
            <person name="Krutzmann J."/>
            <person name="Morin E."/>
            <person name="Arend M."/>
            <person name="Barry K.W."/>
            <person name="Binder M."/>
            <person name="Choi C."/>
            <person name="Clum A."/>
            <person name="Copeland A."/>
            <person name="Grisel N."/>
            <person name="Haridas S."/>
            <person name="Kipfer T."/>
            <person name="LaButti K."/>
            <person name="Lindquist E."/>
            <person name="Lipzen A."/>
            <person name="Maire R."/>
            <person name="Meier B."/>
            <person name="Mihaltcheva S."/>
            <person name="Molinier V."/>
            <person name="Murat C."/>
            <person name="Poggeler S."/>
            <person name="Quandt C.A."/>
            <person name="Sperisen C."/>
            <person name="Tritt A."/>
            <person name="Tisserant E."/>
            <person name="Crous P.W."/>
            <person name="Henrissat B."/>
            <person name="Nehls U."/>
            <person name="Egli S."/>
            <person name="Spatafora J.W."/>
            <person name="Grigoriev I.V."/>
            <person name="Martin F.M."/>
        </authorList>
    </citation>
    <scope>NUCLEOTIDE SEQUENCE [LARGE SCALE GENOMIC DNA]</scope>
    <source>
        <strain evidence="8 9">CBS 459.81</strain>
    </source>
</reference>
<comment type="similarity">
    <text evidence="1">Belongs to the CCM1 family.</text>
</comment>
<evidence type="ECO:0000259" key="7">
    <source>
        <dbReference type="Pfam" id="PF23276"/>
    </source>
</evidence>
<evidence type="ECO:0000256" key="6">
    <source>
        <dbReference type="SAM" id="MobiDB-lite"/>
    </source>
</evidence>
<evidence type="ECO:0000256" key="1">
    <source>
        <dbReference type="ARBA" id="ARBA00006192"/>
    </source>
</evidence>
<keyword evidence="9" id="KW-1185">Reference proteome</keyword>
<dbReference type="PANTHER" id="PTHR47447">
    <property type="entry name" value="OS03G0856100 PROTEIN"/>
    <property type="match status" value="1"/>
</dbReference>
<protein>
    <recommendedName>
        <fullName evidence="7">Pentatricopeptide repeat-containing protein-mitochondrial domain-containing protein</fullName>
    </recommendedName>
</protein>
<dbReference type="InterPro" id="IPR011990">
    <property type="entry name" value="TPR-like_helical_dom_sf"/>
</dbReference>
<evidence type="ECO:0000256" key="3">
    <source>
        <dbReference type="ARBA" id="ARBA00044493"/>
    </source>
</evidence>
<dbReference type="Pfam" id="PF23276">
    <property type="entry name" value="TPR_24"/>
    <property type="match status" value="1"/>
</dbReference>
<evidence type="ECO:0000256" key="5">
    <source>
        <dbReference type="PROSITE-ProRule" id="PRU00708"/>
    </source>
</evidence>
<comment type="subunit">
    <text evidence="4">Binds to mitochondrial small subunit 15S rRNA.</text>
</comment>
<comment type="function">
    <text evidence="3">Regulates mitochondrial small subunit maturation by controlling 15S rRNA 5'-end processing. Localizes to the 5' precursor of the 15S rRNA in a position that is subsequently occupied by mS47 in the mature yeast mtSSU. Uses structure and sequence-specific RNA recognition, binding to a single-stranded region of the precursor and specifically recognizing bases -6 to -1. The exchange of Ccm1 for mS47 is coupled to the irreversible removal of precursor rRNA that is accompanied by conformational changes of the mitoribosomal proteins uS5m and mS26. These conformational changes signal completion of 5'-end rRNA processing through protection of the mature 5'-end of the 15S rRNA and stabilization of mS47. The removal of the 5' precursor together with the dissociation of Ccm1 may be catalyzed by the 5'-3' exoribonuclease Pet127. Involved in the specific removal of group I introns in mitochondrial encoded transcripts.</text>
</comment>
<accession>A0A8E2E351</accession>
<feature type="region of interest" description="Disordered" evidence="6">
    <location>
        <begin position="580"/>
        <end position="600"/>
    </location>
</feature>
<evidence type="ECO:0000313" key="9">
    <source>
        <dbReference type="Proteomes" id="UP000250266"/>
    </source>
</evidence>